<comment type="similarity">
    <text evidence="1">Belongs to the UPF0053 family. Hemolysin C subfamily.</text>
</comment>
<evidence type="ECO:0000256" key="1">
    <source>
        <dbReference type="ARBA" id="ARBA00006446"/>
    </source>
</evidence>
<dbReference type="Gene3D" id="3.10.580.10">
    <property type="entry name" value="CBS-domain"/>
    <property type="match status" value="1"/>
</dbReference>
<feature type="compositionally biased region" description="Low complexity" evidence="5">
    <location>
        <begin position="1"/>
        <end position="10"/>
    </location>
</feature>
<proteinExistence type="inferred from homology"/>
<dbReference type="InterPro" id="IPR016169">
    <property type="entry name" value="FAD-bd_PCMH_sub2"/>
</dbReference>
<keyword evidence="2" id="KW-0677">Repeat</keyword>
<evidence type="ECO:0000256" key="3">
    <source>
        <dbReference type="ARBA" id="ARBA00023122"/>
    </source>
</evidence>
<dbReference type="InterPro" id="IPR046342">
    <property type="entry name" value="CBS_dom_sf"/>
</dbReference>
<evidence type="ECO:0000256" key="4">
    <source>
        <dbReference type="PROSITE-ProRule" id="PRU00703"/>
    </source>
</evidence>
<dbReference type="SMART" id="SM01091">
    <property type="entry name" value="CorC_HlyC"/>
    <property type="match status" value="1"/>
</dbReference>
<accession>S9R1F5</accession>
<protein>
    <submittedName>
        <fullName evidence="7">Hemolysin/related protein</fullName>
    </submittedName>
</protein>
<dbReference type="FunFam" id="3.10.580.10:FF:000002">
    <property type="entry name" value="Magnesium/cobalt efflux protein CorC"/>
    <property type="match status" value="1"/>
</dbReference>
<keyword evidence="3 4" id="KW-0129">CBS domain</keyword>
<dbReference type="SUPFAM" id="SSF54631">
    <property type="entry name" value="CBS-domain pair"/>
    <property type="match status" value="1"/>
</dbReference>
<organism evidence="7 8">
    <name type="scientific">Rubellimicrobium thermophilum DSM 16684</name>
    <dbReference type="NCBI Taxonomy" id="1123069"/>
    <lineage>
        <taxon>Bacteria</taxon>
        <taxon>Pseudomonadati</taxon>
        <taxon>Pseudomonadota</taxon>
        <taxon>Alphaproteobacteria</taxon>
        <taxon>Rhodobacterales</taxon>
        <taxon>Roseobacteraceae</taxon>
        <taxon>Rubellimicrobium</taxon>
    </lineage>
</organism>
<dbReference type="PATRIC" id="fig|1123069.3.peg.532"/>
<evidence type="ECO:0000256" key="2">
    <source>
        <dbReference type="ARBA" id="ARBA00022737"/>
    </source>
</evidence>
<dbReference type="InterPro" id="IPR005170">
    <property type="entry name" value="Transptr-assoc_dom"/>
</dbReference>
<dbReference type="GO" id="GO:0005886">
    <property type="term" value="C:plasma membrane"/>
    <property type="evidence" value="ECO:0007669"/>
    <property type="project" value="TreeGrafter"/>
</dbReference>
<reference evidence="7 8" key="1">
    <citation type="journal article" date="2013" name="Stand. Genomic Sci.">
        <title>Genome sequence of the reddish-pigmented Rubellimicrobium thermophilum type strain (DSM 16684(T)), a member of the Roseobacter clade.</title>
        <authorList>
            <person name="Fiebig A."/>
            <person name="Riedel T."/>
            <person name="Gronow S."/>
            <person name="Petersen J."/>
            <person name="Klenk H.P."/>
            <person name="Goker M."/>
        </authorList>
    </citation>
    <scope>NUCLEOTIDE SEQUENCE [LARGE SCALE GENOMIC DNA]</scope>
    <source>
        <strain evidence="7 8">DSM 16684</strain>
    </source>
</reference>
<dbReference type="SUPFAM" id="SSF56176">
    <property type="entry name" value="FAD-binding/transporter-associated domain-like"/>
    <property type="match status" value="1"/>
</dbReference>
<dbReference type="InterPro" id="IPR000644">
    <property type="entry name" value="CBS_dom"/>
</dbReference>
<dbReference type="CDD" id="cd04590">
    <property type="entry name" value="CBS_pair_CorC_HlyC_assoc"/>
    <property type="match status" value="1"/>
</dbReference>
<evidence type="ECO:0000313" key="8">
    <source>
        <dbReference type="Proteomes" id="UP000015346"/>
    </source>
</evidence>
<sequence length="307" mass="33610">MSDASSSSAARPSGEERDAPPEGPSHPTGRGGFLSRIIEALNRPEEEPVRPAAGTAPPAPSLSNLRRMRVEDVAIPKAEIVAVPVTIALPDLIRVFRESGRTRVPVYEGSLDSPLGMVNLKDVALRHGFGATGEFVLRDMLRPLLYVPPSMPLATLLQKMQSERIHMALVIDEYGGTDGLCTIEDLLETVVGEIMDEHDREEDKPDFWPEGEGVWIAEGHAPIIAFEREIGLDLTAHEDIDAEEVDTLGGLVFYLAGHVPLPGETIRHPDGLLFEVLEADSRRIRRLRVRMEPAPASMPEPAPRPAR</sequence>
<evidence type="ECO:0000256" key="5">
    <source>
        <dbReference type="SAM" id="MobiDB-lite"/>
    </source>
</evidence>
<keyword evidence="8" id="KW-1185">Reference proteome</keyword>
<feature type="region of interest" description="Disordered" evidence="5">
    <location>
        <begin position="1"/>
        <end position="63"/>
    </location>
</feature>
<evidence type="ECO:0000313" key="7">
    <source>
        <dbReference type="EMBL" id="EPX87496.1"/>
    </source>
</evidence>
<dbReference type="AlphaFoldDB" id="S9R1F5"/>
<dbReference type="Proteomes" id="UP000015346">
    <property type="component" value="Unassembled WGS sequence"/>
</dbReference>
<dbReference type="InterPro" id="IPR044751">
    <property type="entry name" value="Ion_transp-like_CBS"/>
</dbReference>
<dbReference type="GO" id="GO:0050660">
    <property type="term" value="F:flavin adenine dinucleotide binding"/>
    <property type="evidence" value="ECO:0007669"/>
    <property type="project" value="InterPro"/>
</dbReference>
<gene>
    <name evidence="7" type="ORF">ruthe_00566</name>
</gene>
<dbReference type="Pfam" id="PF00571">
    <property type="entry name" value="CBS"/>
    <property type="match status" value="2"/>
</dbReference>
<evidence type="ECO:0000259" key="6">
    <source>
        <dbReference type="PROSITE" id="PS51371"/>
    </source>
</evidence>
<dbReference type="PANTHER" id="PTHR22777:SF27">
    <property type="entry name" value="MAGNESIUM AND COBALT EFFLUX PROTEIN CORC"/>
    <property type="match status" value="1"/>
</dbReference>
<feature type="domain" description="CBS" evidence="6">
    <location>
        <begin position="140"/>
        <end position="197"/>
    </location>
</feature>
<comment type="caution">
    <text evidence="7">The sequence shown here is derived from an EMBL/GenBank/DDBJ whole genome shotgun (WGS) entry which is preliminary data.</text>
</comment>
<dbReference type="PROSITE" id="PS51371">
    <property type="entry name" value="CBS"/>
    <property type="match status" value="1"/>
</dbReference>
<name>S9R1F5_9RHOB</name>
<dbReference type="InterPro" id="IPR036318">
    <property type="entry name" value="FAD-bd_PCMH-like_sf"/>
</dbReference>
<dbReference type="PANTHER" id="PTHR22777">
    <property type="entry name" value="HEMOLYSIN-RELATED"/>
    <property type="match status" value="1"/>
</dbReference>
<dbReference type="OrthoDB" id="9797674at2"/>
<dbReference type="HOGENOM" id="CLU_015237_3_1_5"/>
<dbReference type="Pfam" id="PF03471">
    <property type="entry name" value="CorC_HlyC"/>
    <property type="match status" value="1"/>
</dbReference>
<dbReference type="STRING" id="1123069.ruthe_00566"/>
<dbReference type="EMBL" id="AOLV01000007">
    <property type="protein sequence ID" value="EPX87496.1"/>
    <property type="molecule type" value="Genomic_DNA"/>
</dbReference>
<dbReference type="RefSeq" id="WP_021096675.1">
    <property type="nucleotide sequence ID" value="NZ_KE557320.1"/>
</dbReference>
<dbReference type="Gene3D" id="3.30.465.10">
    <property type="match status" value="1"/>
</dbReference>